<name>A0A2N1MR52_9GLOM</name>
<evidence type="ECO:0000313" key="2">
    <source>
        <dbReference type="EMBL" id="PKK64106.1"/>
    </source>
</evidence>
<comment type="caution">
    <text evidence="2">The sequence shown here is derived from an EMBL/GenBank/DDBJ whole genome shotgun (WGS) entry which is preliminary data.</text>
</comment>
<keyword evidence="2" id="KW-0418">Kinase</keyword>
<dbReference type="EMBL" id="LLXL01001505">
    <property type="protein sequence ID" value="PKK64106.1"/>
    <property type="molecule type" value="Genomic_DNA"/>
</dbReference>
<evidence type="ECO:0000313" key="3">
    <source>
        <dbReference type="Proteomes" id="UP000233469"/>
    </source>
</evidence>
<organism evidence="2 3">
    <name type="scientific">Rhizophagus irregularis</name>
    <dbReference type="NCBI Taxonomy" id="588596"/>
    <lineage>
        <taxon>Eukaryota</taxon>
        <taxon>Fungi</taxon>
        <taxon>Fungi incertae sedis</taxon>
        <taxon>Mucoromycota</taxon>
        <taxon>Glomeromycotina</taxon>
        <taxon>Glomeromycetes</taxon>
        <taxon>Glomerales</taxon>
        <taxon>Glomeraceae</taxon>
        <taxon>Rhizophagus</taxon>
    </lineage>
</organism>
<feature type="domain" description="Protein kinase" evidence="1">
    <location>
        <begin position="1"/>
        <end position="99"/>
    </location>
</feature>
<dbReference type="VEuPathDB" id="FungiDB:FUN_025140"/>
<dbReference type="InterPro" id="IPR001245">
    <property type="entry name" value="Ser-Thr/Tyr_kinase_cat_dom"/>
</dbReference>
<protein>
    <submittedName>
        <fullName evidence="2">Kinase-like protein</fullName>
    </submittedName>
</protein>
<evidence type="ECO:0000259" key="1">
    <source>
        <dbReference type="PROSITE" id="PS50011"/>
    </source>
</evidence>
<dbReference type="InterPro" id="IPR011009">
    <property type="entry name" value="Kinase-like_dom_sf"/>
</dbReference>
<feature type="non-terminal residue" evidence="2">
    <location>
        <position position="114"/>
    </location>
</feature>
<dbReference type="PANTHER" id="PTHR44329:SF214">
    <property type="entry name" value="PROTEIN KINASE DOMAIN-CONTAINING PROTEIN"/>
    <property type="match status" value="1"/>
</dbReference>
<reference evidence="2 3" key="1">
    <citation type="submission" date="2016-04" db="EMBL/GenBank/DDBJ databases">
        <title>Genome analyses suggest a sexual origin of heterokaryosis in a supposedly ancient asexual fungus.</title>
        <authorList>
            <person name="Ropars J."/>
            <person name="Sedzielewska K."/>
            <person name="Noel J."/>
            <person name="Charron P."/>
            <person name="Farinelli L."/>
            <person name="Marton T."/>
            <person name="Kruger M."/>
            <person name="Pelin A."/>
            <person name="Brachmann A."/>
            <person name="Corradi N."/>
        </authorList>
    </citation>
    <scope>NUCLEOTIDE SEQUENCE [LARGE SCALE GENOMIC DNA]</scope>
    <source>
        <strain evidence="2 3">C2</strain>
    </source>
</reference>
<dbReference type="SUPFAM" id="SSF56112">
    <property type="entry name" value="Protein kinase-like (PK-like)"/>
    <property type="match status" value="1"/>
</dbReference>
<reference evidence="2 3" key="2">
    <citation type="submission" date="2017-10" db="EMBL/GenBank/DDBJ databases">
        <title>Extensive intraspecific genome diversity in a model arbuscular mycorrhizal fungus.</title>
        <authorList>
            <person name="Chen E.C.H."/>
            <person name="Morin E."/>
            <person name="Baudet D."/>
            <person name="Noel J."/>
            <person name="Ndikumana S."/>
            <person name="Charron P."/>
            <person name="St-Onge C."/>
            <person name="Giorgi J."/>
            <person name="Grigoriev I.V."/>
            <person name="Roux C."/>
            <person name="Martin F.M."/>
            <person name="Corradi N."/>
        </authorList>
    </citation>
    <scope>NUCLEOTIDE SEQUENCE [LARGE SCALE GENOMIC DNA]</scope>
    <source>
        <strain evidence="2 3">C2</strain>
    </source>
</reference>
<sequence length="114" mass="13282">MIPYMEPKRIIDQNFPYTKPSDIYSFGVLMWEISSGCPPFKDSNNDIALAFDINEGVREATIPDTPKEYEELYKTCWDKDPKQRPTINEVLNKFEKMGFGINARDKPIKENNEN</sequence>
<dbReference type="GO" id="GO:0004674">
    <property type="term" value="F:protein serine/threonine kinase activity"/>
    <property type="evidence" value="ECO:0007669"/>
    <property type="project" value="TreeGrafter"/>
</dbReference>
<dbReference type="InterPro" id="IPR051681">
    <property type="entry name" value="Ser/Thr_Kinases-Pseudokinases"/>
</dbReference>
<dbReference type="GO" id="GO:0005524">
    <property type="term" value="F:ATP binding"/>
    <property type="evidence" value="ECO:0007669"/>
    <property type="project" value="InterPro"/>
</dbReference>
<proteinExistence type="predicted"/>
<dbReference type="PANTHER" id="PTHR44329">
    <property type="entry name" value="SERINE/THREONINE-PROTEIN KINASE TNNI3K-RELATED"/>
    <property type="match status" value="1"/>
</dbReference>
<dbReference type="Pfam" id="PF07714">
    <property type="entry name" value="PK_Tyr_Ser-Thr"/>
    <property type="match status" value="1"/>
</dbReference>
<dbReference type="InterPro" id="IPR000719">
    <property type="entry name" value="Prot_kinase_dom"/>
</dbReference>
<dbReference type="Proteomes" id="UP000233469">
    <property type="component" value="Unassembled WGS sequence"/>
</dbReference>
<dbReference type="AlphaFoldDB" id="A0A2N1MR52"/>
<keyword evidence="2" id="KW-0808">Transferase</keyword>
<dbReference type="PROSITE" id="PS50011">
    <property type="entry name" value="PROTEIN_KINASE_DOM"/>
    <property type="match status" value="1"/>
</dbReference>
<dbReference type="Gene3D" id="1.10.510.10">
    <property type="entry name" value="Transferase(Phosphotransferase) domain 1"/>
    <property type="match status" value="1"/>
</dbReference>
<accession>A0A2N1MR52</accession>
<gene>
    <name evidence="2" type="ORF">RhiirC2_701390</name>
</gene>